<dbReference type="InterPro" id="IPR027417">
    <property type="entry name" value="P-loop_NTPase"/>
</dbReference>
<name>A0ABT3BHS0_9RHOB</name>
<dbReference type="EMBL" id="JALIEB010000012">
    <property type="protein sequence ID" value="MCV3273123.1"/>
    <property type="molecule type" value="Genomic_DNA"/>
</dbReference>
<organism evidence="3 4">
    <name type="scientific">Roseobacter sinensis</name>
    <dbReference type="NCBI Taxonomy" id="2931391"/>
    <lineage>
        <taxon>Bacteria</taxon>
        <taxon>Pseudomonadati</taxon>
        <taxon>Pseudomonadota</taxon>
        <taxon>Alphaproteobacteria</taxon>
        <taxon>Rhodobacterales</taxon>
        <taxon>Roseobacteraceae</taxon>
        <taxon>Roseobacter</taxon>
    </lineage>
</organism>
<keyword evidence="4" id="KW-1185">Reference proteome</keyword>
<gene>
    <name evidence="3" type="ORF">MUB52_16955</name>
</gene>
<feature type="compositionally biased region" description="Low complexity" evidence="1">
    <location>
        <begin position="259"/>
        <end position="269"/>
    </location>
</feature>
<sequence length="308" mass="33554">MTPDETVPAAAAFARALTGPRRPRIALMGEFSAGKSTLANLMIGADPLPVQVIATQLPPVWISHGTAPAAIVDLEGSEAPCDLETLQEAAAEDTAFIRIQCEEDILQMCDIIDMPGISDPNMPSEVWERILPLADAVIWCSPSTQAWRQSEASVWAMVPEHVRAQSLLLLTRGDMLHSEKDRRKVLRRVQGETEGLFRDTLMISLTQARDAEDDPQQWEESGAEPFVNAFLDVVATVAAQVSDEAPNAAFDRLAPSPEPAAEPQETAPPDTSDRIVPRRPVAKPGRARSTPRPQPMPEDDLSLTPKFS</sequence>
<reference evidence="3 4" key="1">
    <citation type="submission" date="2022-04" db="EMBL/GenBank/DDBJ databases">
        <title>Roseobacter sp. WL0113 is a bacterium isolated from neritic sediment.</title>
        <authorList>
            <person name="Wang L."/>
            <person name="He W."/>
            <person name="Zhang D.-F."/>
        </authorList>
    </citation>
    <scope>NUCLEOTIDE SEQUENCE [LARGE SCALE GENOMIC DNA]</scope>
    <source>
        <strain evidence="3 4">WL0113</strain>
    </source>
</reference>
<evidence type="ECO:0000256" key="1">
    <source>
        <dbReference type="SAM" id="MobiDB-lite"/>
    </source>
</evidence>
<accession>A0ABT3BHS0</accession>
<dbReference type="Gene3D" id="3.40.50.300">
    <property type="entry name" value="P-loop containing nucleotide triphosphate hydrolases"/>
    <property type="match status" value="1"/>
</dbReference>
<proteinExistence type="predicted"/>
<dbReference type="InterPro" id="IPR045063">
    <property type="entry name" value="Dynamin_N"/>
</dbReference>
<dbReference type="Pfam" id="PF00350">
    <property type="entry name" value="Dynamin_N"/>
    <property type="match status" value="1"/>
</dbReference>
<evidence type="ECO:0000313" key="4">
    <source>
        <dbReference type="Proteomes" id="UP001208690"/>
    </source>
</evidence>
<protein>
    <submittedName>
        <fullName evidence="3">Dynamin family protein</fullName>
    </submittedName>
</protein>
<dbReference type="SUPFAM" id="SSF52540">
    <property type="entry name" value="P-loop containing nucleoside triphosphate hydrolases"/>
    <property type="match status" value="1"/>
</dbReference>
<feature type="domain" description="Dynamin N-terminal" evidence="2">
    <location>
        <begin position="25"/>
        <end position="153"/>
    </location>
</feature>
<evidence type="ECO:0000259" key="2">
    <source>
        <dbReference type="Pfam" id="PF00350"/>
    </source>
</evidence>
<dbReference type="RefSeq" id="WP_263845441.1">
    <property type="nucleotide sequence ID" value="NZ_JALIEB010000012.1"/>
</dbReference>
<feature type="region of interest" description="Disordered" evidence="1">
    <location>
        <begin position="250"/>
        <end position="308"/>
    </location>
</feature>
<evidence type="ECO:0000313" key="3">
    <source>
        <dbReference type="EMBL" id="MCV3273123.1"/>
    </source>
</evidence>
<comment type="caution">
    <text evidence="3">The sequence shown here is derived from an EMBL/GenBank/DDBJ whole genome shotgun (WGS) entry which is preliminary data.</text>
</comment>
<dbReference type="Proteomes" id="UP001208690">
    <property type="component" value="Unassembled WGS sequence"/>
</dbReference>